<dbReference type="EMBL" id="CP109495">
    <property type="protein sequence ID" value="WUX52990.1"/>
    <property type="molecule type" value="Genomic_DNA"/>
</dbReference>
<proteinExistence type="predicted"/>
<reference evidence="1" key="1">
    <citation type="submission" date="2022-10" db="EMBL/GenBank/DDBJ databases">
        <title>The complete genomes of actinobacterial strains from the NBC collection.</title>
        <authorList>
            <person name="Joergensen T.S."/>
            <person name="Alvarez Arevalo M."/>
            <person name="Sterndorff E.B."/>
            <person name="Faurdal D."/>
            <person name="Vuksanovic O."/>
            <person name="Mourched A.-S."/>
            <person name="Charusanti P."/>
            <person name="Shaw S."/>
            <person name="Blin K."/>
            <person name="Weber T."/>
        </authorList>
    </citation>
    <scope>NUCLEOTIDE SEQUENCE</scope>
    <source>
        <strain evidence="1">NBC_01432</strain>
    </source>
</reference>
<organism evidence="1 2">
    <name type="scientific">Streptomyces niveus</name>
    <name type="common">Streptomyces spheroides</name>
    <dbReference type="NCBI Taxonomy" id="193462"/>
    <lineage>
        <taxon>Bacteria</taxon>
        <taxon>Bacillati</taxon>
        <taxon>Actinomycetota</taxon>
        <taxon>Actinomycetes</taxon>
        <taxon>Kitasatosporales</taxon>
        <taxon>Streptomycetaceae</taxon>
        <taxon>Streptomyces</taxon>
    </lineage>
</organism>
<name>A0ABZ2A2Q7_STRNV</name>
<keyword evidence="2" id="KW-1185">Reference proteome</keyword>
<gene>
    <name evidence="1" type="ORF">OG442_16345</name>
</gene>
<evidence type="ECO:0000313" key="2">
    <source>
        <dbReference type="Proteomes" id="UP001432209"/>
    </source>
</evidence>
<accession>A0ABZ2A2Q7</accession>
<dbReference type="PANTHER" id="PTHR34613:SF1">
    <property type="entry name" value="SLL6017 PROTEIN"/>
    <property type="match status" value="1"/>
</dbReference>
<protein>
    <submittedName>
        <fullName evidence="1">Uncharacterized protein</fullName>
    </submittedName>
</protein>
<evidence type="ECO:0000313" key="1">
    <source>
        <dbReference type="EMBL" id="WUX52990.1"/>
    </source>
</evidence>
<dbReference type="RefSeq" id="WP_329076613.1">
    <property type="nucleotide sequence ID" value="NZ_CP108849.2"/>
</dbReference>
<dbReference type="Proteomes" id="UP001432209">
    <property type="component" value="Chromosome"/>
</dbReference>
<dbReference type="PANTHER" id="PTHR34613">
    <property type="entry name" value="SLL0800 PROTEIN"/>
    <property type="match status" value="1"/>
</dbReference>
<sequence>MSSANADITTKESGRRLTPLEMWRDLVVRDLSFYESPLSEEIRSEGRAQGRAEAVVLVLGQRGIAVPDESRKRITDCHYPDIQRRWLTRAVTAESLEEVFASD</sequence>